<feature type="domain" description="RNA polymerase subunit H/Rpb5 C-terminal" evidence="4">
    <location>
        <begin position="6"/>
        <end position="83"/>
    </location>
</feature>
<evidence type="ECO:0000256" key="2">
    <source>
        <dbReference type="ARBA" id="ARBA00023163"/>
    </source>
</evidence>
<dbReference type="InterPro" id="IPR000783">
    <property type="entry name" value="RNA_pol_subH/Rpb5_C"/>
</dbReference>
<keyword evidence="3" id="KW-0808">Transferase</keyword>
<dbReference type="PANTHER" id="PTHR10535">
    <property type="entry name" value="DNA-DIRECTED RNA POLYMERASES I, II, AND III SUBUNIT RPABC1"/>
    <property type="match status" value="1"/>
</dbReference>
<dbReference type="GeneID" id="41324304"/>
<name>A0A8J8PE23_9ARCH</name>
<dbReference type="NCBIfam" id="NF007129">
    <property type="entry name" value="PRK09570.1"/>
    <property type="match status" value="1"/>
</dbReference>
<comment type="function">
    <text evidence="3">DNA-dependent RNA polymerase (RNAP) catalyzes the transcription of DNA into RNA using the four ribonucleoside triphosphates as substrates.</text>
</comment>
<dbReference type="GO" id="GO:0003677">
    <property type="term" value="F:DNA binding"/>
    <property type="evidence" value="ECO:0007669"/>
    <property type="project" value="InterPro"/>
</dbReference>
<keyword evidence="1 3" id="KW-0240">DNA-directed RNA polymerase</keyword>
<dbReference type="HAMAP" id="MF_00025">
    <property type="entry name" value="RNApol_Rpo5_RPB5"/>
    <property type="match status" value="1"/>
</dbReference>
<dbReference type="InterPro" id="IPR035913">
    <property type="entry name" value="RPB5-like_sf"/>
</dbReference>
<keyword evidence="2 3" id="KW-0804">Transcription</keyword>
<dbReference type="PANTHER" id="PTHR10535:SF0">
    <property type="entry name" value="DNA-DIRECTED RNA POLYMERASES I, II, AND III SUBUNIT RPABC1"/>
    <property type="match status" value="1"/>
</dbReference>
<dbReference type="GO" id="GO:0003899">
    <property type="term" value="F:DNA-directed RNA polymerase activity"/>
    <property type="evidence" value="ECO:0007669"/>
    <property type="project" value="UniProtKB-UniRule"/>
</dbReference>
<organism evidence="5 6">
    <name type="scientific">Candidatus Methanomassiliicoccus intestinalis</name>
    <dbReference type="NCBI Taxonomy" id="1406512"/>
    <lineage>
        <taxon>Archaea</taxon>
        <taxon>Methanobacteriati</taxon>
        <taxon>Thermoplasmatota</taxon>
        <taxon>Thermoplasmata</taxon>
        <taxon>Methanomassiliicoccales</taxon>
        <taxon>Methanomassiliicoccaceae</taxon>
        <taxon>Methanomassiliicoccus</taxon>
    </lineage>
</organism>
<dbReference type="Pfam" id="PF01191">
    <property type="entry name" value="RNA_pol_Rpb5_C"/>
    <property type="match status" value="1"/>
</dbReference>
<sequence>MVESNFNVLEHNLVPEHYLLSPEDAEKVLAELNITKDQLPKIRRGDACVKLLENIYGPIPEGSIIKIIRKSATAEAFVTYRLVIKEVKG</sequence>
<comment type="subcellular location">
    <subcellularLocation>
        <location evidence="3">Cytoplasm</location>
    </subcellularLocation>
</comment>
<dbReference type="SUPFAM" id="SSF55287">
    <property type="entry name" value="RPB5-like RNA polymerase subunit"/>
    <property type="match status" value="1"/>
</dbReference>
<comment type="similarity">
    <text evidence="3">Belongs to the archaeal Rpo5/eukaryotic RPB5 RNA polymerase subunit family.</text>
</comment>
<protein>
    <recommendedName>
        <fullName evidence="3">DNA-directed RNA polymerase subunit Rpo5</fullName>
        <ecNumber evidence="3">2.7.7.6</ecNumber>
    </recommendedName>
    <alternativeName>
        <fullName evidence="3">DNA-directed RNA polymerase subunit H</fullName>
    </alternativeName>
</protein>
<gene>
    <name evidence="3" type="primary">rpo5</name>
    <name evidence="3" type="synonym">rpoH</name>
    <name evidence="5" type="ORF">A3207_05640</name>
</gene>
<dbReference type="OMA" id="PKIYHDD"/>
<dbReference type="RefSeq" id="WP_020449758.1">
    <property type="nucleotide sequence ID" value="NZ_CAYAVO010000015.1"/>
</dbReference>
<evidence type="ECO:0000313" key="5">
    <source>
        <dbReference type="EMBL" id="TQS84322.1"/>
    </source>
</evidence>
<dbReference type="InterPro" id="IPR014381">
    <property type="entry name" value="Arch_Rpo5/euc_Rpb5"/>
</dbReference>
<keyword evidence="3" id="KW-0548">Nucleotidyltransferase</keyword>
<comment type="caution">
    <text evidence="5">The sequence shown here is derived from an EMBL/GenBank/DDBJ whole genome shotgun (WGS) entry which is preliminary data.</text>
</comment>
<evidence type="ECO:0000259" key="4">
    <source>
        <dbReference type="Pfam" id="PF01191"/>
    </source>
</evidence>
<dbReference type="GO" id="GO:0006366">
    <property type="term" value="P:transcription by RNA polymerase II"/>
    <property type="evidence" value="ECO:0007669"/>
    <property type="project" value="TreeGrafter"/>
</dbReference>
<evidence type="ECO:0000256" key="3">
    <source>
        <dbReference type="HAMAP-Rule" id="MF_00025"/>
    </source>
</evidence>
<keyword evidence="3" id="KW-0963">Cytoplasm</keyword>
<dbReference type="AlphaFoldDB" id="A0A8J8PE23"/>
<dbReference type="EMBL" id="LVVT01000002">
    <property type="protein sequence ID" value="TQS84322.1"/>
    <property type="molecule type" value="Genomic_DNA"/>
</dbReference>
<evidence type="ECO:0000313" key="6">
    <source>
        <dbReference type="Proteomes" id="UP000752814"/>
    </source>
</evidence>
<comment type="catalytic activity">
    <reaction evidence="3">
        <text>RNA(n) + a ribonucleoside 5'-triphosphate = RNA(n+1) + diphosphate</text>
        <dbReference type="Rhea" id="RHEA:21248"/>
        <dbReference type="Rhea" id="RHEA-COMP:14527"/>
        <dbReference type="Rhea" id="RHEA-COMP:17342"/>
        <dbReference type="ChEBI" id="CHEBI:33019"/>
        <dbReference type="ChEBI" id="CHEBI:61557"/>
        <dbReference type="ChEBI" id="CHEBI:140395"/>
        <dbReference type="EC" id="2.7.7.6"/>
    </reaction>
</comment>
<dbReference type="EC" id="2.7.7.6" evidence="3"/>
<reference evidence="5" key="1">
    <citation type="submission" date="2016-03" db="EMBL/GenBank/DDBJ databases">
        <authorList>
            <person name="Borrel G."/>
            <person name="Mccann A."/>
            <person name="O'Toole P.W."/>
        </authorList>
    </citation>
    <scope>NUCLEOTIDE SEQUENCE</scope>
    <source>
        <strain evidence="5">183</strain>
    </source>
</reference>
<proteinExistence type="inferred from homology"/>
<dbReference type="GO" id="GO:0000428">
    <property type="term" value="C:DNA-directed RNA polymerase complex"/>
    <property type="evidence" value="ECO:0007669"/>
    <property type="project" value="UniProtKB-KW"/>
</dbReference>
<comment type="subunit">
    <text evidence="3">Part of the RNA polymerase complex.</text>
</comment>
<accession>A0A8J8PE23</accession>
<dbReference type="GO" id="GO:0042797">
    <property type="term" value="P:tRNA transcription by RNA polymerase III"/>
    <property type="evidence" value="ECO:0007669"/>
    <property type="project" value="TreeGrafter"/>
</dbReference>
<dbReference type="Proteomes" id="UP000752814">
    <property type="component" value="Unassembled WGS sequence"/>
</dbReference>
<dbReference type="Gene3D" id="3.90.940.20">
    <property type="entry name" value="RPB5-like RNA polymerase subunit"/>
    <property type="match status" value="1"/>
</dbReference>
<dbReference type="GO" id="GO:0005737">
    <property type="term" value="C:cytoplasm"/>
    <property type="evidence" value="ECO:0007669"/>
    <property type="project" value="UniProtKB-SubCell"/>
</dbReference>
<evidence type="ECO:0000256" key="1">
    <source>
        <dbReference type="ARBA" id="ARBA00022478"/>
    </source>
</evidence>
<dbReference type="GO" id="GO:0006362">
    <property type="term" value="P:transcription elongation by RNA polymerase I"/>
    <property type="evidence" value="ECO:0007669"/>
    <property type="project" value="TreeGrafter"/>
</dbReference>